<dbReference type="EMBL" id="WJIE01000001">
    <property type="protein sequence ID" value="MRG91181.1"/>
    <property type="molecule type" value="Genomic_DNA"/>
</dbReference>
<evidence type="ECO:0000313" key="2">
    <source>
        <dbReference type="EMBL" id="MRG91181.1"/>
    </source>
</evidence>
<feature type="domain" description="DUF6968" evidence="1">
    <location>
        <begin position="5"/>
        <end position="98"/>
    </location>
</feature>
<name>A0A6N7PQP6_9BACT</name>
<comment type="caution">
    <text evidence="2">The sequence shown here is derived from an EMBL/GenBank/DDBJ whole genome shotgun (WGS) entry which is preliminary data.</text>
</comment>
<dbReference type="RefSeq" id="WP_153818006.1">
    <property type="nucleotide sequence ID" value="NZ_WJIE01000001.1"/>
</dbReference>
<gene>
    <name evidence="2" type="ORF">GF068_04490</name>
</gene>
<dbReference type="InterPro" id="IPR054241">
    <property type="entry name" value="DUF6968"/>
</dbReference>
<accession>A0A6N7PQP6</accession>
<dbReference type="AlphaFoldDB" id="A0A6N7PQP6"/>
<dbReference type="Pfam" id="PF22302">
    <property type="entry name" value="DUF6968"/>
    <property type="match status" value="1"/>
</dbReference>
<proteinExistence type="predicted"/>
<evidence type="ECO:0000313" key="3">
    <source>
        <dbReference type="Proteomes" id="UP000440224"/>
    </source>
</evidence>
<protein>
    <recommendedName>
        <fullName evidence="1">DUF6968 domain-containing protein</fullName>
    </recommendedName>
</protein>
<organism evidence="2 3">
    <name type="scientific">Polyangium spumosum</name>
    <dbReference type="NCBI Taxonomy" id="889282"/>
    <lineage>
        <taxon>Bacteria</taxon>
        <taxon>Pseudomonadati</taxon>
        <taxon>Myxococcota</taxon>
        <taxon>Polyangia</taxon>
        <taxon>Polyangiales</taxon>
        <taxon>Polyangiaceae</taxon>
        <taxon>Polyangium</taxon>
    </lineage>
</organism>
<evidence type="ECO:0000259" key="1">
    <source>
        <dbReference type="Pfam" id="PF22302"/>
    </source>
</evidence>
<dbReference type="Proteomes" id="UP000440224">
    <property type="component" value="Unassembled WGS sequence"/>
</dbReference>
<keyword evidence="3" id="KW-1185">Reference proteome</keyword>
<dbReference type="OrthoDB" id="5515802at2"/>
<reference evidence="2 3" key="1">
    <citation type="submission" date="2019-10" db="EMBL/GenBank/DDBJ databases">
        <title>A soil myxobacterium in the family Polyangiaceae.</title>
        <authorList>
            <person name="Li Y."/>
            <person name="Wang J."/>
        </authorList>
    </citation>
    <scope>NUCLEOTIDE SEQUENCE [LARGE SCALE GENOMIC DNA]</scope>
    <source>
        <strain evidence="2 3">DSM 14734</strain>
    </source>
</reference>
<sequence length="103" mass="11197">MTVIAERELRFIQQGKRGSRKVVVRIHAPKPEENGNWSVDFEIHGPGDHKASRSVWGADSVQALVLALANVPLDLGLVAHEMGGTIKFLGSKDLGFTVTPPRS</sequence>